<keyword evidence="2" id="KW-0489">Methyltransferase</keyword>
<dbReference type="EMBL" id="MT143658">
    <property type="protein sequence ID" value="QJA99611.1"/>
    <property type="molecule type" value="Genomic_DNA"/>
</dbReference>
<sequence length="219" mass="25199">MSIIRVPYQPKRYKGALDKLVAYQLLDKYFKPGHRILDPMAGSKTVEKEAEKMGMYCMSNDLLNEDGSPNPKGWDARDHWPLKDNEVNGVILHPPYYQAKKYSEDERGIGNIESVEEYVVTLTRMMKEAKRVTIPGGCVILIIGDYRKSSIMRMIHAEIYMYVTQIHNSVIGDIGLELENYDLWEISATGTPFISTKHMIMLNWCMTFRVPQAKLEAFL</sequence>
<evidence type="ECO:0000313" key="2">
    <source>
        <dbReference type="EMBL" id="QJB04204.1"/>
    </source>
</evidence>
<dbReference type="AlphaFoldDB" id="A0A6M3MA05"/>
<dbReference type="GO" id="GO:0008168">
    <property type="term" value="F:methyltransferase activity"/>
    <property type="evidence" value="ECO:0007669"/>
    <property type="project" value="UniProtKB-KW"/>
</dbReference>
<dbReference type="Gene3D" id="3.40.50.150">
    <property type="entry name" value="Vaccinia Virus protein VP39"/>
    <property type="match status" value="1"/>
</dbReference>
<keyword evidence="2" id="KW-0808">Transferase</keyword>
<proteinExistence type="predicted"/>
<evidence type="ECO:0000313" key="1">
    <source>
        <dbReference type="EMBL" id="QJA99611.1"/>
    </source>
</evidence>
<organism evidence="2">
    <name type="scientific">viral metagenome</name>
    <dbReference type="NCBI Taxonomy" id="1070528"/>
    <lineage>
        <taxon>unclassified sequences</taxon>
        <taxon>metagenomes</taxon>
        <taxon>organismal metagenomes</taxon>
    </lineage>
</organism>
<accession>A0A6M3MA05</accession>
<name>A0A6M3MA05_9ZZZZ</name>
<dbReference type="GO" id="GO:0032259">
    <property type="term" value="P:methylation"/>
    <property type="evidence" value="ECO:0007669"/>
    <property type="project" value="UniProtKB-KW"/>
</dbReference>
<dbReference type="EMBL" id="MT143875">
    <property type="protein sequence ID" value="QJB04204.1"/>
    <property type="molecule type" value="Genomic_DNA"/>
</dbReference>
<dbReference type="InterPro" id="IPR029063">
    <property type="entry name" value="SAM-dependent_MTases_sf"/>
</dbReference>
<gene>
    <name evidence="1" type="ORF">MM171A00961_0021</name>
    <name evidence="2" type="ORF">MM171B00429_0022</name>
</gene>
<protein>
    <submittedName>
        <fullName evidence="2">Putative methyltransferase</fullName>
    </submittedName>
</protein>
<dbReference type="SUPFAM" id="SSF53335">
    <property type="entry name" value="S-adenosyl-L-methionine-dependent methyltransferases"/>
    <property type="match status" value="1"/>
</dbReference>
<reference evidence="2" key="1">
    <citation type="submission" date="2020-03" db="EMBL/GenBank/DDBJ databases">
        <title>The deep terrestrial virosphere.</title>
        <authorList>
            <person name="Holmfeldt K."/>
            <person name="Nilsson E."/>
            <person name="Simone D."/>
            <person name="Lopez-Fernandez M."/>
            <person name="Wu X."/>
            <person name="de Brujin I."/>
            <person name="Lundin D."/>
            <person name="Andersson A."/>
            <person name="Bertilsson S."/>
            <person name="Dopson M."/>
        </authorList>
    </citation>
    <scope>NUCLEOTIDE SEQUENCE</scope>
    <source>
        <strain evidence="1">MM171A00961</strain>
        <strain evidence="2">MM171B00429</strain>
    </source>
</reference>